<reference evidence="2" key="1">
    <citation type="journal article" date="2011" name="Genome Res.">
        <title>Phylogeny-wide analysis of social amoeba genomes highlights ancient origins for complex intercellular communication.</title>
        <authorList>
            <person name="Heidel A.J."/>
            <person name="Lawal H.M."/>
            <person name="Felder M."/>
            <person name="Schilde C."/>
            <person name="Helps N.R."/>
            <person name="Tunggal B."/>
            <person name="Rivero F."/>
            <person name="John U."/>
            <person name="Schleicher M."/>
            <person name="Eichinger L."/>
            <person name="Platzer M."/>
            <person name="Noegel A.A."/>
            <person name="Schaap P."/>
            <person name="Gloeckner G."/>
        </authorList>
    </citation>
    <scope>NUCLEOTIDE SEQUENCE [LARGE SCALE GENOMIC DNA]</scope>
    <source>
        <strain evidence="2">SH3</strain>
    </source>
</reference>
<name>F4Q6W6_CACFS</name>
<dbReference type="KEGG" id="dfa:DFA_09173"/>
<evidence type="ECO:0000313" key="2">
    <source>
        <dbReference type="Proteomes" id="UP000007797"/>
    </source>
</evidence>
<gene>
    <name evidence="1" type="ORF">DFA_09173</name>
</gene>
<dbReference type="RefSeq" id="XP_004352601.1">
    <property type="nucleotide sequence ID" value="XM_004352549.1"/>
</dbReference>
<dbReference type="GeneID" id="14868223"/>
<keyword evidence="2" id="KW-1185">Reference proteome</keyword>
<accession>F4Q6W6</accession>
<protein>
    <submittedName>
        <fullName evidence="1">Uncharacterized protein</fullName>
    </submittedName>
</protein>
<sequence length="81" mass="9371">MSELSQASKIITNSALREEEKNQCRDYLKSDHDEAPFIIIKQVILLFNEFQIINDCTEKEDFLAMLKVLLDSPKDFCSTTL</sequence>
<dbReference type="Proteomes" id="UP000007797">
    <property type="component" value="Unassembled WGS sequence"/>
</dbReference>
<proteinExistence type="predicted"/>
<organism evidence="1 2">
    <name type="scientific">Cavenderia fasciculata</name>
    <name type="common">Slime mold</name>
    <name type="synonym">Dictyostelium fasciculatum</name>
    <dbReference type="NCBI Taxonomy" id="261658"/>
    <lineage>
        <taxon>Eukaryota</taxon>
        <taxon>Amoebozoa</taxon>
        <taxon>Evosea</taxon>
        <taxon>Eumycetozoa</taxon>
        <taxon>Dictyostelia</taxon>
        <taxon>Acytosteliales</taxon>
        <taxon>Cavenderiaceae</taxon>
        <taxon>Cavenderia</taxon>
    </lineage>
</organism>
<dbReference type="EMBL" id="GL883024">
    <property type="protein sequence ID" value="EGG16148.1"/>
    <property type="molecule type" value="Genomic_DNA"/>
</dbReference>
<dbReference type="AlphaFoldDB" id="F4Q6W6"/>
<evidence type="ECO:0000313" key="1">
    <source>
        <dbReference type="EMBL" id="EGG16148.1"/>
    </source>
</evidence>